<dbReference type="SUPFAM" id="SSF53901">
    <property type="entry name" value="Thiolase-like"/>
    <property type="match status" value="1"/>
</dbReference>
<name>A0A1R3HMG4_9ROSI</name>
<keyword evidence="5" id="KW-1185">Reference proteome</keyword>
<dbReference type="PANTHER" id="PTHR11877">
    <property type="entry name" value="HYDROXYMETHYLGLUTARYL-COA SYNTHASE"/>
    <property type="match status" value="1"/>
</dbReference>
<sequence>MIRKHHFVLTENLLNKNASIRIYASPSLDARRQIASAELPKLAMEAASKAIQEWGQPKSQITHLIFSTLSDLDMLGADFHLT</sequence>
<dbReference type="InterPro" id="IPR001099">
    <property type="entry name" value="Chalcone/stilbene_synt_N"/>
</dbReference>
<dbReference type="EMBL" id="AWUE01019808">
    <property type="protein sequence ID" value="OMO71421.1"/>
    <property type="molecule type" value="Genomic_DNA"/>
</dbReference>
<protein>
    <recommendedName>
        <fullName evidence="3">Chalcone/stilbene synthase N-terminal domain-containing protein</fullName>
    </recommendedName>
</protein>
<proteinExistence type="predicted"/>
<evidence type="ECO:0000256" key="1">
    <source>
        <dbReference type="ARBA" id="ARBA00022679"/>
    </source>
</evidence>
<comment type="caution">
    <text evidence="4">The sequence shown here is derived from an EMBL/GenBank/DDBJ whole genome shotgun (WGS) entry which is preliminary data.</text>
</comment>
<dbReference type="PANTHER" id="PTHR11877:SF14">
    <property type="entry name" value="CHALCONE SYNTHASE"/>
    <property type="match status" value="1"/>
</dbReference>
<dbReference type="InterPro" id="IPR011141">
    <property type="entry name" value="Polyketide_synthase_type-III"/>
</dbReference>
<evidence type="ECO:0000256" key="2">
    <source>
        <dbReference type="ARBA" id="ARBA00023315"/>
    </source>
</evidence>
<reference evidence="5" key="1">
    <citation type="submission" date="2013-09" db="EMBL/GenBank/DDBJ databases">
        <title>Corchorus olitorius genome sequencing.</title>
        <authorList>
            <person name="Alam M."/>
            <person name="Haque M.S."/>
            <person name="Islam M.S."/>
            <person name="Emdad E.M."/>
            <person name="Islam M.M."/>
            <person name="Ahmed B."/>
            <person name="Halim A."/>
            <person name="Hossen Q.M.M."/>
            <person name="Hossain M.Z."/>
            <person name="Ahmed R."/>
            <person name="Khan M.M."/>
            <person name="Islam R."/>
            <person name="Rashid M.M."/>
            <person name="Khan S.A."/>
            <person name="Rahman M.S."/>
            <person name="Alam M."/>
            <person name="Yahiya A.S."/>
            <person name="Khan M.S."/>
            <person name="Azam M.S."/>
            <person name="Haque T."/>
            <person name="Lashkar M.Z.H."/>
            <person name="Akhand A.I."/>
            <person name="Morshed G."/>
            <person name="Roy S."/>
            <person name="Uddin K.S."/>
            <person name="Rabeya T."/>
            <person name="Hossain A.S."/>
            <person name="Chowdhury A."/>
            <person name="Snigdha A.R."/>
            <person name="Mortoza M.S."/>
            <person name="Matin S.A."/>
            <person name="Hoque S.M.E."/>
            <person name="Islam M.K."/>
            <person name="Roy D.K."/>
            <person name="Haider R."/>
            <person name="Moosa M.M."/>
            <person name="Elias S.M."/>
            <person name="Hasan A.M."/>
            <person name="Jahan S."/>
            <person name="Shafiuddin M."/>
            <person name="Mahmood N."/>
            <person name="Shommy N.S."/>
        </authorList>
    </citation>
    <scope>NUCLEOTIDE SEQUENCE [LARGE SCALE GENOMIC DNA]</scope>
    <source>
        <strain evidence="5">cv. O-4</strain>
    </source>
</reference>
<dbReference type="Gene3D" id="3.40.47.10">
    <property type="match status" value="1"/>
</dbReference>
<evidence type="ECO:0000313" key="4">
    <source>
        <dbReference type="EMBL" id="OMO71421.1"/>
    </source>
</evidence>
<evidence type="ECO:0000259" key="3">
    <source>
        <dbReference type="Pfam" id="PF00195"/>
    </source>
</evidence>
<keyword evidence="1" id="KW-0808">Transferase</keyword>
<dbReference type="GO" id="GO:0016747">
    <property type="term" value="F:acyltransferase activity, transferring groups other than amino-acyl groups"/>
    <property type="evidence" value="ECO:0007669"/>
    <property type="project" value="InterPro"/>
</dbReference>
<gene>
    <name evidence="4" type="ORF">COLO4_28269</name>
</gene>
<accession>A0A1R3HMG4</accession>
<dbReference type="Pfam" id="PF00195">
    <property type="entry name" value="Chal_sti_synt_N"/>
    <property type="match status" value="1"/>
</dbReference>
<dbReference type="InterPro" id="IPR016039">
    <property type="entry name" value="Thiolase-like"/>
</dbReference>
<dbReference type="STRING" id="93759.A0A1R3HMG4"/>
<dbReference type="AlphaFoldDB" id="A0A1R3HMG4"/>
<dbReference type="OrthoDB" id="1500228at2759"/>
<keyword evidence="2" id="KW-0012">Acyltransferase</keyword>
<feature type="domain" description="Chalcone/stilbene synthase N-terminal" evidence="3">
    <location>
        <begin position="1"/>
        <end position="82"/>
    </location>
</feature>
<dbReference type="Proteomes" id="UP000187203">
    <property type="component" value="Unassembled WGS sequence"/>
</dbReference>
<organism evidence="4 5">
    <name type="scientific">Corchorus olitorius</name>
    <dbReference type="NCBI Taxonomy" id="93759"/>
    <lineage>
        <taxon>Eukaryota</taxon>
        <taxon>Viridiplantae</taxon>
        <taxon>Streptophyta</taxon>
        <taxon>Embryophyta</taxon>
        <taxon>Tracheophyta</taxon>
        <taxon>Spermatophyta</taxon>
        <taxon>Magnoliopsida</taxon>
        <taxon>eudicotyledons</taxon>
        <taxon>Gunneridae</taxon>
        <taxon>Pentapetalae</taxon>
        <taxon>rosids</taxon>
        <taxon>malvids</taxon>
        <taxon>Malvales</taxon>
        <taxon>Malvaceae</taxon>
        <taxon>Grewioideae</taxon>
        <taxon>Apeibeae</taxon>
        <taxon>Corchorus</taxon>
    </lineage>
</organism>
<dbReference type="GO" id="GO:0030639">
    <property type="term" value="P:polyketide biosynthetic process"/>
    <property type="evidence" value="ECO:0007669"/>
    <property type="project" value="TreeGrafter"/>
</dbReference>
<evidence type="ECO:0000313" key="5">
    <source>
        <dbReference type="Proteomes" id="UP000187203"/>
    </source>
</evidence>